<accession>A0A0G0WRJ2</accession>
<dbReference type="EMBL" id="LCBS01000041">
    <property type="protein sequence ID" value="KKS14677.1"/>
    <property type="molecule type" value="Genomic_DNA"/>
</dbReference>
<dbReference type="Proteomes" id="UP000034163">
    <property type="component" value="Unassembled WGS sequence"/>
</dbReference>
<evidence type="ECO:0000313" key="1">
    <source>
        <dbReference type="EMBL" id="KKS14677.1"/>
    </source>
</evidence>
<dbReference type="AlphaFoldDB" id="A0A0G0WRJ2"/>
<reference evidence="1 2" key="1">
    <citation type="journal article" date="2015" name="Nature">
        <title>rRNA introns, odd ribosomes, and small enigmatic genomes across a large radiation of phyla.</title>
        <authorList>
            <person name="Brown C.T."/>
            <person name="Hug L.A."/>
            <person name="Thomas B.C."/>
            <person name="Sharon I."/>
            <person name="Castelle C.J."/>
            <person name="Singh A."/>
            <person name="Wilkins M.J."/>
            <person name="Williams K.H."/>
            <person name="Banfield J.F."/>
        </authorList>
    </citation>
    <scope>NUCLEOTIDE SEQUENCE [LARGE SCALE GENOMIC DNA]</scope>
</reference>
<gene>
    <name evidence="1" type="ORF">UU72_C0041G0015</name>
</gene>
<sequence>MSGFLALKKKKKEERKAKARFLKERSVDIGHVLERLSAEVLDGTKVHNKAAGSWEVSLSKNYILYVGYKIHPAYHTEGLELAVYEHARGEESGHIMALKWNKEESKLEDDIS</sequence>
<comment type="caution">
    <text evidence="1">The sequence shown here is derived from an EMBL/GenBank/DDBJ whole genome shotgun (WGS) entry which is preliminary data.</text>
</comment>
<protein>
    <submittedName>
        <fullName evidence="1">Uncharacterized protein</fullName>
    </submittedName>
</protein>
<proteinExistence type="predicted"/>
<name>A0A0G0WRJ2_UNCKA</name>
<evidence type="ECO:0000313" key="2">
    <source>
        <dbReference type="Proteomes" id="UP000034163"/>
    </source>
</evidence>
<organism evidence="1 2">
    <name type="scientific">candidate division WWE3 bacterium GW2011_GWB1_41_6</name>
    <dbReference type="NCBI Taxonomy" id="1619112"/>
    <lineage>
        <taxon>Bacteria</taxon>
        <taxon>Katanobacteria</taxon>
    </lineage>
</organism>
<feature type="non-terminal residue" evidence="1">
    <location>
        <position position="112"/>
    </location>
</feature>